<feature type="chain" id="PRO_5019001443" description="PA2779 family protein" evidence="2">
    <location>
        <begin position="29"/>
        <end position="116"/>
    </location>
</feature>
<dbReference type="NCBIfam" id="NF033919">
    <property type="entry name" value="PA2779_fam"/>
    <property type="match status" value="1"/>
</dbReference>
<feature type="signal peptide" evidence="2">
    <location>
        <begin position="1"/>
        <end position="28"/>
    </location>
</feature>
<keyword evidence="1" id="KW-0472">Membrane</keyword>
<accession>A0A432W7J9</accession>
<dbReference type="Pfam" id="PF20332">
    <property type="entry name" value="DUF6627"/>
    <property type="match status" value="1"/>
</dbReference>
<keyword evidence="4" id="KW-1185">Reference proteome</keyword>
<dbReference type="EMBL" id="PIPL01000001">
    <property type="protein sequence ID" value="RUO26060.1"/>
    <property type="molecule type" value="Genomic_DNA"/>
</dbReference>
<reference evidence="3 4" key="1">
    <citation type="journal article" date="2011" name="Front. Microbiol.">
        <title>Genomic signatures of strain selection and enhancement in Bacillus atrophaeus var. globigii, a historical biowarfare simulant.</title>
        <authorList>
            <person name="Gibbons H.S."/>
            <person name="Broomall S.M."/>
            <person name="McNew L.A."/>
            <person name="Daligault H."/>
            <person name="Chapman C."/>
            <person name="Bruce D."/>
            <person name="Karavis M."/>
            <person name="Krepps M."/>
            <person name="McGregor P.A."/>
            <person name="Hong C."/>
            <person name="Park K.H."/>
            <person name="Akmal A."/>
            <person name="Feldman A."/>
            <person name="Lin J.S."/>
            <person name="Chang W.E."/>
            <person name="Higgs B.W."/>
            <person name="Demirev P."/>
            <person name="Lindquist J."/>
            <person name="Liem A."/>
            <person name="Fochler E."/>
            <person name="Read T.D."/>
            <person name="Tapia R."/>
            <person name="Johnson S."/>
            <person name="Bishop-Lilly K.A."/>
            <person name="Detter C."/>
            <person name="Han C."/>
            <person name="Sozhamannan S."/>
            <person name="Rosenzweig C.N."/>
            <person name="Skowronski E.W."/>
        </authorList>
    </citation>
    <scope>NUCLEOTIDE SEQUENCE [LARGE SCALE GENOMIC DNA]</scope>
    <source>
        <strain evidence="3 4">MLST1</strain>
    </source>
</reference>
<evidence type="ECO:0008006" key="5">
    <source>
        <dbReference type="Google" id="ProtNLM"/>
    </source>
</evidence>
<dbReference type="AlphaFoldDB" id="A0A432W7J9"/>
<comment type="caution">
    <text evidence="3">The sequence shown here is derived from an EMBL/GenBank/DDBJ whole genome shotgun (WGS) entry which is preliminary data.</text>
</comment>
<keyword evidence="1" id="KW-0812">Transmembrane</keyword>
<proteinExistence type="predicted"/>
<evidence type="ECO:0000313" key="4">
    <source>
        <dbReference type="Proteomes" id="UP000288293"/>
    </source>
</evidence>
<evidence type="ECO:0000313" key="3">
    <source>
        <dbReference type="EMBL" id="RUO26060.1"/>
    </source>
</evidence>
<evidence type="ECO:0000256" key="2">
    <source>
        <dbReference type="SAM" id="SignalP"/>
    </source>
</evidence>
<name>A0A432W7J9_9GAMM</name>
<keyword evidence="2" id="KW-0732">Signal</keyword>
<protein>
    <recommendedName>
        <fullName evidence="5">PA2779 family protein</fullName>
    </recommendedName>
</protein>
<dbReference type="Proteomes" id="UP000288293">
    <property type="component" value="Unassembled WGS sequence"/>
</dbReference>
<dbReference type="InterPro" id="IPR046735">
    <property type="entry name" value="PA2779-like"/>
</dbReference>
<gene>
    <name evidence="3" type="ORF">CWE09_04855</name>
</gene>
<organism evidence="3 4">
    <name type="scientific">Aliidiomarina minuta</name>
    <dbReference type="NCBI Taxonomy" id="880057"/>
    <lineage>
        <taxon>Bacteria</taxon>
        <taxon>Pseudomonadati</taxon>
        <taxon>Pseudomonadota</taxon>
        <taxon>Gammaproteobacteria</taxon>
        <taxon>Alteromonadales</taxon>
        <taxon>Idiomarinaceae</taxon>
        <taxon>Aliidiomarina</taxon>
    </lineage>
</organism>
<sequence>MNKIQVIGTTFLAGSLLLSPAVSFNAHADIVSTEQVVSEQQSGLDRIQLTEQLERTDIQSELIRYGVDPDEAIARVHAMTDEEVMALTAGIDELPAGAGISISVILLGIIIYLLVR</sequence>
<feature type="transmembrane region" description="Helical" evidence="1">
    <location>
        <begin position="94"/>
        <end position="115"/>
    </location>
</feature>
<keyword evidence="1" id="KW-1133">Transmembrane helix</keyword>
<evidence type="ECO:0000256" key="1">
    <source>
        <dbReference type="SAM" id="Phobius"/>
    </source>
</evidence>